<dbReference type="EMBL" id="JAAIKD010000001">
    <property type="protein sequence ID" value="NEV92756.1"/>
    <property type="molecule type" value="Genomic_DNA"/>
</dbReference>
<dbReference type="AlphaFoldDB" id="A0A6B3QXA9"/>
<feature type="transmembrane region" description="Helical" evidence="1">
    <location>
        <begin position="12"/>
        <end position="31"/>
    </location>
</feature>
<protein>
    <submittedName>
        <fullName evidence="2">DUF2306 domain-containing protein</fullName>
    </submittedName>
</protein>
<evidence type="ECO:0000313" key="2">
    <source>
        <dbReference type="EMBL" id="NEV92756.1"/>
    </source>
</evidence>
<accession>A0A6B3QXA9</accession>
<evidence type="ECO:0000256" key="1">
    <source>
        <dbReference type="SAM" id="Phobius"/>
    </source>
</evidence>
<feature type="transmembrane region" description="Helical" evidence="1">
    <location>
        <begin position="114"/>
        <end position="137"/>
    </location>
</feature>
<keyword evidence="3" id="KW-1185">Reference proteome</keyword>
<feature type="transmembrane region" description="Helical" evidence="1">
    <location>
        <begin position="51"/>
        <end position="69"/>
    </location>
</feature>
<comment type="caution">
    <text evidence="2">The sequence shown here is derived from an EMBL/GenBank/DDBJ whole genome shotgun (WGS) entry which is preliminary data.</text>
</comment>
<gene>
    <name evidence="2" type="ORF">G3567_01180</name>
</gene>
<keyword evidence="1" id="KW-0472">Membrane</keyword>
<dbReference type="RefSeq" id="WP_164003343.1">
    <property type="nucleotide sequence ID" value="NZ_JAAIKD010000001.1"/>
</dbReference>
<organism evidence="2 3">
    <name type="scientific">Psychroflexus aurantiacus</name>
    <dbReference type="NCBI Taxonomy" id="2709310"/>
    <lineage>
        <taxon>Bacteria</taxon>
        <taxon>Pseudomonadati</taxon>
        <taxon>Bacteroidota</taxon>
        <taxon>Flavobacteriia</taxon>
        <taxon>Flavobacteriales</taxon>
        <taxon>Flavobacteriaceae</taxon>
        <taxon>Psychroflexus</taxon>
    </lineage>
</organism>
<keyword evidence="1" id="KW-0812">Transmembrane</keyword>
<keyword evidence="1" id="KW-1133">Transmembrane helix</keyword>
<name>A0A6B3QXA9_9FLAO</name>
<dbReference type="Proteomes" id="UP000478505">
    <property type="component" value="Unassembled WGS sequence"/>
</dbReference>
<dbReference type="Pfam" id="PF10067">
    <property type="entry name" value="DUF2306"/>
    <property type="match status" value="1"/>
</dbReference>
<feature type="transmembrane region" description="Helical" evidence="1">
    <location>
        <begin position="187"/>
        <end position="204"/>
    </location>
</feature>
<sequence length="230" mass="26679">MTGLTAVKTLKIISLSILVLVALYFVIDRALPYFLKFNIEHYTSYYWPNKWWLVGHLAGGALALLIGPFQLSTPFRTRFIKTHRSLGKIYITGIIIASLTAFYMSVYVAPQVNVSWSISLFVLALVWLVSVLMAYRAIMLKTIPQHREWMIRSYIISLGFVLFRFLNENSLVQDVMPTFEERGPACLWLSWTVSLFASEVVLQWNKKKIKNRKKLQGDFDNEPVRYNFKP</sequence>
<feature type="transmembrane region" description="Helical" evidence="1">
    <location>
        <begin position="149"/>
        <end position="167"/>
    </location>
</feature>
<proteinExistence type="predicted"/>
<reference evidence="2 3" key="1">
    <citation type="submission" date="2020-02" db="EMBL/GenBank/DDBJ databases">
        <title>Flavobacteriaceae Psychroflexus bacterium YR1-1, complete genome.</title>
        <authorList>
            <person name="Li Y."/>
            <person name="Wu S."/>
        </authorList>
    </citation>
    <scope>NUCLEOTIDE SEQUENCE [LARGE SCALE GENOMIC DNA]</scope>
    <source>
        <strain evidence="2 3">YR1-1</strain>
    </source>
</reference>
<evidence type="ECO:0000313" key="3">
    <source>
        <dbReference type="Proteomes" id="UP000478505"/>
    </source>
</evidence>
<dbReference type="InterPro" id="IPR018750">
    <property type="entry name" value="DUF2306_membrane"/>
</dbReference>
<feature type="transmembrane region" description="Helical" evidence="1">
    <location>
        <begin position="89"/>
        <end position="108"/>
    </location>
</feature>